<protein>
    <submittedName>
        <fullName evidence="1">Uncharacterized protein</fullName>
    </submittedName>
</protein>
<dbReference type="EMBL" id="JAOYFB010000040">
    <property type="protein sequence ID" value="KAK4035623.1"/>
    <property type="molecule type" value="Genomic_DNA"/>
</dbReference>
<keyword evidence="2" id="KW-1185">Reference proteome</keyword>
<sequence>MDLDYWSENGKCHQLSDRFHLRLVNLLGPAVTLKTGTRPCQWLKESDPDPSSWLLACLFRGSFVSIKDFGKEDLLLADIATILCSAEFVSILPVRFYQLFVVTNKYESYVPRLNLPNLKKADDVM</sequence>
<reference evidence="1 2" key="1">
    <citation type="journal article" date="2023" name="Nucleic Acids Res.">
        <title>The hologenome of Daphnia magna reveals possible DNA methylation and microbiome-mediated evolution of the host genome.</title>
        <authorList>
            <person name="Chaturvedi A."/>
            <person name="Li X."/>
            <person name="Dhandapani V."/>
            <person name="Marshall H."/>
            <person name="Kissane S."/>
            <person name="Cuenca-Cambronero M."/>
            <person name="Asole G."/>
            <person name="Calvet F."/>
            <person name="Ruiz-Romero M."/>
            <person name="Marangio P."/>
            <person name="Guigo R."/>
            <person name="Rago D."/>
            <person name="Mirbahai L."/>
            <person name="Eastwood N."/>
            <person name="Colbourne J.K."/>
            <person name="Zhou J."/>
            <person name="Mallon E."/>
            <person name="Orsini L."/>
        </authorList>
    </citation>
    <scope>NUCLEOTIDE SEQUENCE [LARGE SCALE GENOMIC DNA]</scope>
    <source>
        <strain evidence="1">LRV0_1</strain>
    </source>
</reference>
<evidence type="ECO:0000313" key="2">
    <source>
        <dbReference type="Proteomes" id="UP001234178"/>
    </source>
</evidence>
<dbReference type="Proteomes" id="UP001234178">
    <property type="component" value="Unassembled WGS sequence"/>
</dbReference>
<name>A0ABR0B1P8_9CRUS</name>
<organism evidence="1 2">
    <name type="scientific">Daphnia magna</name>
    <dbReference type="NCBI Taxonomy" id="35525"/>
    <lineage>
        <taxon>Eukaryota</taxon>
        <taxon>Metazoa</taxon>
        <taxon>Ecdysozoa</taxon>
        <taxon>Arthropoda</taxon>
        <taxon>Crustacea</taxon>
        <taxon>Branchiopoda</taxon>
        <taxon>Diplostraca</taxon>
        <taxon>Cladocera</taxon>
        <taxon>Anomopoda</taxon>
        <taxon>Daphniidae</taxon>
        <taxon>Daphnia</taxon>
    </lineage>
</organism>
<gene>
    <name evidence="1" type="ORF">OUZ56_027710</name>
</gene>
<proteinExistence type="predicted"/>
<comment type="caution">
    <text evidence="1">The sequence shown here is derived from an EMBL/GenBank/DDBJ whole genome shotgun (WGS) entry which is preliminary data.</text>
</comment>
<accession>A0ABR0B1P8</accession>
<evidence type="ECO:0000313" key="1">
    <source>
        <dbReference type="EMBL" id="KAK4035623.1"/>
    </source>
</evidence>